<dbReference type="Proteomes" id="UP000198654">
    <property type="component" value="Unassembled WGS sequence"/>
</dbReference>
<accession>A0A1G9HZH4</accession>
<dbReference type="SUPFAM" id="SSF54637">
    <property type="entry name" value="Thioesterase/thiol ester dehydrase-isomerase"/>
    <property type="match status" value="1"/>
</dbReference>
<dbReference type="EMBL" id="FNGI01000002">
    <property type="protein sequence ID" value="SDL18196.1"/>
    <property type="molecule type" value="Genomic_DNA"/>
</dbReference>
<dbReference type="Pfam" id="PF22817">
    <property type="entry name" value="ApeP-like"/>
    <property type="match status" value="1"/>
</dbReference>
<dbReference type="AlphaFoldDB" id="A0A1G9HZH4"/>
<evidence type="ECO:0000313" key="2">
    <source>
        <dbReference type="Proteomes" id="UP000198654"/>
    </source>
</evidence>
<name>A0A1G9HZH4_9GAMM</name>
<dbReference type="STRING" id="119000.SAMN05661010_00980"/>
<dbReference type="PIRSF" id="PIRSF020565">
    <property type="entry name" value="3Ho_Ac_ACP_DH_prd"/>
    <property type="match status" value="1"/>
</dbReference>
<proteinExistence type="predicted"/>
<dbReference type="OrthoDB" id="9800188at2"/>
<protein>
    <submittedName>
        <fullName evidence="1">Predicted 3-hydroxylacyl-ACP dehydratase, HotDog domain</fullName>
    </submittedName>
</protein>
<dbReference type="Gene3D" id="3.10.129.10">
    <property type="entry name" value="Hotdog Thioesterase"/>
    <property type="match status" value="1"/>
</dbReference>
<evidence type="ECO:0000313" key="1">
    <source>
        <dbReference type="EMBL" id="SDL18196.1"/>
    </source>
</evidence>
<keyword evidence="2" id="KW-1185">Reference proteome</keyword>
<sequence length="159" mass="17142">MTVHPEPSPALPCAIAPFVPQTQGMCLLDRIVAVGDNDLSAEITPSTEDVFARDDGIPGWVALEWLAQAVAAWAGWHGAQRGEPPAPGFLIGTRRFTTTRDRFAFGETLRVTVSLEFRADNGLGHFHGELHGGDGIRLAHGSLTVFQPDSNDDALDDNR</sequence>
<reference evidence="1 2" key="1">
    <citation type="submission" date="2016-10" db="EMBL/GenBank/DDBJ databases">
        <authorList>
            <person name="de Groot N.N."/>
        </authorList>
    </citation>
    <scope>NUCLEOTIDE SEQUENCE [LARGE SCALE GENOMIC DNA]</scope>
    <source>
        <strain evidence="1 2">DSM 14789</strain>
    </source>
</reference>
<organism evidence="1 2">
    <name type="scientific">Modicisalibacter muralis</name>
    <dbReference type="NCBI Taxonomy" id="119000"/>
    <lineage>
        <taxon>Bacteria</taxon>
        <taxon>Pseudomonadati</taxon>
        <taxon>Pseudomonadota</taxon>
        <taxon>Gammaproteobacteria</taxon>
        <taxon>Oceanospirillales</taxon>
        <taxon>Halomonadaceae</taxon>
        <taxon>Modicisalibacter</taxon>
    </lineage>
</organism>
<dbReference type="RefSeq" id="WP_089726134.1">
    <property type="nucleotide sequence ID" value="NZ_FNGI01000002.1"/>
</dbReference>
<gene>
    <name evidence="1" type="ORF">SAMN05661010_00980</name>
</gene>
<dbReference type="InterPro" id="IPR016776">
    <property type="entry name" value="ApeP-like_dehydratase"/>
</dbReference>
<dbReference type="InterPro" id="IPR029069">
    <property type="entry name" value="HotDog_dom_sf"/>
</dbReference>